<feature type="region of interest" description="Disordered" evidence="1">
    <location>
        <begin position="90"/>
        <end position="188"/>
    </location>
</feature>
<evidence type="ECO:0000313" key="3">
    <source>
        <dbReference type="EMBL" id="JAB98603.1"/>
    </source>
</evidence>
<feature type="transmembrane region" description="Helical" evidence="2">
    <location>
        <begin position="6"/>
        <end position="23"/>
    </location>
</feature>
<evidence type="ECO:0000256" key="1">
    <source>
        <dbReference type="SAM" id="MobiDB-lite"/>
    </source>
</evidence>
<dbReference type="PRINTS" id="PR01217">
    <property type="entry name" value="PRICHEXTENSN"/>
</dbReference>
<sequence length="353" mass="38720">MDAKILIALIITINFYTICGAALRRTPKVYNALITTDDNLTSSRAYPVIQPTIHESGLAHYPFGPYNPYGFYSPPVVRFGQPIVPGLAPRQQYPYPLPQQRFPPQLMHQPPPNSIPQLLPTPNVAAQQPPPQYGSPVEDAAPTVTPPTEEQQPIQPPTQPPPPRNPTYMPPLEQNPPKQMPNEKLPIPLNEFGLPPSLIPLQQYPNRSPNGPVALPPYPYNQYPLIYDPITGYREQYLPPYEYFPSHHQHFAVGAGPAGGPRPQPQTPPTAAPSRPVVTPPTPPTQLPTDQYPPEQQTEQTAASEPEPQPANLPQLPPNVDFDSIKNASKNKNSAVPDVPPPPIPSGAKAQQS</sequence>
<feature type="compositionally biased region" description="Pro residues" evidence="1">
    <location>
        <begin position="307"/>
        <end position="317"/>
    </location>
</feature>
<dbReference type="RefSeq" id="XP_004521182.1">
    <property type="nucleotide sequence ID" value="XM_004521125.3"/>
</dbReference>
<accession>W8BPG6</accession>
<keyword evidence="2" id="KW-1133">Transmembrane helix</keyword>
<dbReference type="KEGG" id="ccat:101460236"/>
<feature type="compositionally biased region" description="Pro residues" evidence="1">
    <location>
        <begin position="260"/>
        <end position="271"/>
    </location>
</feature>
<evidence type="ECO:0000256" key="2">
    <source>
        <dbReference type="SAM" id="Phobius"/>
    </source>
</evidence>
<proteinExistence type="evidence at transcript level"/>
<feature type="compositionally biased region" description="Pro residues" evidence="1">
    <location>
        <begin position="154"/>
        <end position="169"/>
    </location>
</feature>
<feature type="compositionally biased region" description="Low complexity" evidence="1">
    <location>
        <begin position="90"/>
        <end position="106"/>
    </location>
</feature>
<protein>
    <submittedName>
        <fullName evidence="3">Uncharacterized protein</fullName>
    </submittedName>
</protein>
<name>W8BPG6_CERCA</name>
<feature type="region of interest" description="Disordered" evidence="1">
    <location>
        <begin position="252"/>
        <end position="353"/>
    </location>
</feature>
<keyword evidence="2" id="KW-0472">Membrane</keyword>
<dbReference type="GeneID" id="101460236"/>
<feature type="compositionally biased region" description="Low complexity" evidence="1">
    <location>
        <begin position="142"/>
        <end position="153"/>
    </location>
</feature>
<organism evidence="3">
    <name type="scientific">Ceratitis capitata</name>
    <name type="common">Mediterranean fruit fly</name>
    <name type="synonym">Tephritis capitata</name>
    <dbReference type="NCBI Taxonomy" id="7213"/>
    <lineage>
        <taxon>Eukaryota</taxon>
        <taxon>Metazoa</taxon>
        <taxon>Ecdysozoa</taxon>
        <taxon>Arthropoda</taxon>
        <taxon>Hexapoda</taxon>
        <taxon>Insecta</taxon>
        <taxon>Pterygota</taxon>
        <taxon>Neoptera</taxon>
        <taxon>Endopterygota</taxon>
        <taxon>Diptera</taxon>
        <taxon>Brachycera</taxon>
        <taxon>Muscomorpha</taxon>
        <taxon>Tephritoidea</taxon>
        <taxon>Tephritidae</taxon>
        <taxon>Ceratitis</taxon>
        <taxon>Ceratitis</taxon>
    </lineage>
</organism>
<dbReference type="EMBL" id="GAMC01007952">
    <property type="protein sequence ID" value="JAB98603.1"/>
    <property type="molecule type" value="mRNA"/>
</dbReference>
<dbReference type="AlphaFoldDB" id="W8BPG6"/>
<keyword evidence="2" id="KW-0812">Transmembrane</keyword>
<reference evidence="3" key="2">
    <citation type="journal article" date="2014" name="BMC Genomics">
        <title>A genomic perspective to assessing quality of mass-reared SIT flies used in Mediterranean fruit fly (Ceratitis capitata) eradication in California.</title>
        <authorList>
            <person name="Calla B."/>
            <person name="Hall B."/>
            <person name="Hou S."/>
            <person name="Geib S.M."/>
        </authorList>
    </citation>
    <scope>NUCLEOTIDE SEQUENCE</scope>
</reference>
<reference evidence="3" key="1">
    <citation type="submission" date="2013-07" db="EMBL/GenBank/DDBJ databases">
        <authorList>
            <person name="Geib S."/>
        </authorList>
    </citation>
    <scope>NUCLEOTIDE SEQUENCE</scope>
</reference>
<dbReference type="OrthoDB" id="7443691at2759"/>